<protein>
    <submittedName>
        <fullName evidence="1">Uncharacterized protein</fullName>
    </submittedName>
</protein>
<dbReference type="Proteomes" id="UP000799538">
    <property type="component" value="Unassembled WGS sequence"/>
</dbReference>
<name>A0A6A6G7L3_9PEZI</name>
<sequence length="154" mass="17081">MGSALQEGAYLSETVVLDRTADLVHRICQRRTSRSKVRSGSSESHPFLCKVGCILESFARSAEGIFVCSLCVAQEGIIGQTRRLRSRISHWNVCVPCTLVVQWLVPVRWVANRIGGRIRLLRPTSQCTLGKRAEEEKDSGGLELHSCSELVRDG</sequence>
<evidence type="ECO:0000313" key="1">
    <source>
        <dbReference type="EMBL" id="KAF2221644.1"/>
    </source>
</evidence>
<reference evidence="2" key="1">
    <citation type="journal article" date="2020" name="Stud. Mycol.">
        <title>101 Dothideomycetes genomes: A test case for predicting lifestyles and emergence of pathogens.</title>
        <authorList>
            <person name="Haridas S."/>
            <person name="Albert R."/>
            <person name="Binder M."/>
            <person name="Bloem J."/>
            <person name="LaButti K."/>
            <person name="Salamov A."/>
            <person name="Andreopoulos B."/>
            <person name="Baker S."/>
            <person name="Barry K."/>
            <person name="Bills G."/>
            <person name="Bluhm B."/>
            <person name="Cannon C."/>
            <person name="Castanera R."/>
            <person name="Culley D."/>
            <person name="Daum C."/>
            <person name="Ezra D."/>
            <person name="Gonzalez J."/>
            <person name="Henrissat B."/>
            <person name="Kuo A."/>
            <person name="Liang C."/>
            <person name="Lipzen A."/>
            <person name="Lutzoni F."/>
            <person name="Magnuson J."/>
            <person name="Mondo S."/>
            <person name="Nolan M."/>
            <person name="Ohm R."/>
            <person name="Pangilinan J."/>
            <person name="Park H.-J."/>
            <person name="Ramirez L."/>
            <person name="Alfaro M."/>
            <person name="Sun H."/>
            <person name="Tritt A."/>
            <person name="Yoshinaga Y."/>
            <person name="Zwiers L.-H."/>
            <person name="Turgeon B."/>
            <person name="Goodwin S."/>
            <person name="Spatafora J."/>
            <person name="Crous P."/>
            <person name="Grigoriev I."/>
        </authorList>
    </citation>
    <scope>NUCLEOTIDE SEQUENCE [LARGE SCALE GENOMIC DNA]</scope>
    <source>
        <strain evidence="2">CECT 20119</strain>
    </source>
</reference>
<gene>
    <name evidence="1" type="ORF">BDZ85DRAFT_265741</name>
</gene>
<dbReference type="AlphaFoldDB" id="A0A6A6G7L3"/>
<dbReference type="EMBL" id="ML992510">
    <property type="protein sequence ID" value="KAF2221644.1"/>
    <property type="molecule type" value="Genomic_DNA"/>
</dbReference>
<keyword evidence="2" id="KW-1185">Reference proteome</keyword>
<proteinExistence type="predicted"/>
<accession>A0A6A6G7L3</accession>
<evidence type="ECO:0000313" key="2">
    <source>
        <dbReference type="Proteomes" id="UP000799538"/>
    </source>
</evidence>
<organism evidence="1 2">
    <name type="scientific">Elsinoe ampelina</name>
    <dbReference type="NCBI Taxonomy" id="302913"/>
    <lineage>
        <taxon>Eukaryota</taxon>
        <taxon>Fungi</taxon>
        <taxon>Dikarya</taxon>
        <taxon>Ascomycota</taxon>
        <taxon>Pezizomycotina</taxon>
        <taxon>Dothideomycetes</taxon>
        <taxon>Dothideomycetidae</taxon>
        <taxon>Myriangiales</taxon>
        <taxon>Elsinoaceae</taxon>
        <taxon>Elsinoe</taxon>
    </lineage>
</organism>